<proteinExistence type="predicted"/>
<dbReference type="Proteomes" id="UP001162162">
    <property type="component" value="Unassembled WGS sequence"/>
</dbReference>
<comment type="caution">
    <text evidence="5">The sequence shown here is derived from an EMBL/GenBank/DDBJ whole genome shotgun (WGS) entry which is preliminary data.</text>
</comment>
<evidence type="ECO:0000259" key="4">
    <source>
        <dbReference type="PROSITE" id="PS50041"/>
    </source>
</evidence>
<feature type="compositionally biased region" description="Basic and acidic residues" evidence="2">
    <location>
        <begin position="234"/>
        <end position="245"/>
    </location>
</feature>
<dbReference type="PROSITE" id="PS00615">
    <property type="entry name" value="C_TYPE_LECTIN_1"/>
    <property type="match status" value="1"/>
</dbReference>
<organism evidence="5 6">
    <name type="scientific">Aromia moschata</name>
    <dbReference type="NCBI Taxonomy" id="1265417"/>
    <lineage>
        <taxon>Eukaryota</taxon>
        <taxon>Metazoa</taxon>
        <taxon>Ecdysozoa</taxon>
        <taxon>Arthropoda</taxon>
        <taxon>Hexapoda</taxon>
        <taxon>Insecta</taxon>
        <taxon>Pterygota</taxon>
        <taxon>Neoptera</taxon>
        <taxon>Endopterygota</taxon>
        <taxon>Coleoptera</taxon>
        <taxon>Polyphaga</taxon>
        <taxon>Cucujiformia</taxon>
        <taxon>Chrysomeloidea</taxon>
        <taxon>Cerambycidae</taxon>
        <taxon>Cerambycinae</taxon>
        <taxon>Callichromatini</taxon>
        <taxon>Aromia</taxon>
    </lineage>
</organism>
<name>A0AAV8YGJ9_9CUCU</name>
<dbReference type="InterPro" id="IPR050111">
    <property type="entry name" value="C-type_lectin/snaclec_domain"/>
</dbReference>
<dbReference type="CDD" id="cd00037">
    <property type="entry name" value="CLECT"/>
    <property type="match status" value="1"/>
</dbReference>
<feature type="region of interest" description="Disordered" evidence="2">
    <location>
        <begin position="317"/>
        <end position="351"/>
    </location>
</feature>
<dbReference type="EMBL" id="JAPWTK010000098">
    <property type="protein sequence ID" value="KAJ8950571.1"/>
    <property type="molecule type" value="Genomic_DNA"/>
</dbReference>
<dbReference type="InterPro" id="IPR016186">
    <property type="entry name" value="C-type_lectin-like/link_sf"/>
</dbReference>
<feature type="chain" id="PRO_5043361809" description="C-type lectin domain-containing protein" evidence="3">
    <location>
        <begin position="19"/>
        <end position="368"/>
    </location>
</feature>
<keyword evidence="3" id="KW-0732">Signal</keyword>
<dbReference type="PROSITE" id="PS50041">
    <property type="entry name" value="C_TYPE_LECTIN_2"/>
    <property type="match status" value="1"/>
</dbReference>
<feature type="region of interest" description="Disordered" evidence="2">
    <location>
        <begin position="225"/>
        <end position="269"/>
    </location>
</feature>
<dbReference type="SUPFAM" id="SSF56436">
    <property type="entry name" value="C-type lectin-like"/>
    <property type="match status" value="1"/>
</dbReference>
<protein>
    <recommendedName>
        <fullName evidence="4">C-type lectin domain-containing protein</fullName>
    </recommendedName>
</protein>
<dbReference type="SMART" id="SM00034">
    <property type="entry name" value="CLECT"/>
    <property type="match status" value="1"/>
</dbReference>
<keyword evidence="1" id="KW-1015">Disulfide bond</keyword>
<dbReference type="InterPro" id="IPR018378">
    <property type="entry name" value="C-type_lectin_CS"/>
</dbReference>
<reference evidence="5" key="1">
    <citation type="journal article" date="2023" name="Insect Mol. Biol.">
        <title>Genome sequencing provides insights into the evolution of gene families encoding plant cell wall-degrading enzymes in longhorned beetles.</title>
        <authorList>
            <person name="Shin N.R."/>
            <person name="Okamura Y."/>
            <person name="Kirsch R."/>
            <person name="Pauchet Y."/>
        </authorList>
    </citation>
    <scope>NUCLEOTIDE SEQUENCE</scope>
    <source>
        <strain evidence="5">AMC_N1</strain>
    </source>
</reference>
<feature type="compositionally biased region" description="Basic and acidic residues" evidence="2">
    <location>
        <begin position="330"/>
        <end position="351"/>
    </location>
</feature>
<feature type="signal peptide" evidence="3">
    <location>
        <begin position="1"/>
        <end position="18"/>
    </location>
</feature>
<dbReference type="InterPro" id="IPR001304">
    <property type="entry name" value="C-type_lectin-like"/>
</dbReference>
<keyword evidence="6" id="KW-1185">Reference proteome</keyword>
<feature type="compositionally biased region" description="Polar residues" evidence="2">
    <location>
        <begin position="254"/>
        <end position="269"/>
    </location>
</feature>
<evidence type="ECO:0000313" key="6">
    <source>
        <dbReference type="Proteomes" id="UP001162162"/>
    </source>
</evidence>
<accession>A0AAV8YGJ9</accession>
<evidence type="ECO:0000313" key="5">
    <source>
        <dbReference type="EMBL" id="KAJ8950571.1"/>
    </source>
</evidence>
<dbReference type="Gene3D" id="3.10.100.10">
    <property type="entry name" value="Mannose-Binding Protein A, subunit A"/>
    <property type="match status" value="1"/>
</dbReference>
<evidence type="ECO:0000256" key="1">
    <source>
        <dbReference type="ARBA" id="ARBA00023157"/>
    </source>
</evidence>
<gene>
    <name evidence="5" type="ORF">NQ318_015704</name>
</gene>
<evidence type="ECO:0000256" key="3">
    <source>
        <dbReference type="SAM" id="SignalP"/>
    </source>
</evidence>
<evidence type="ECO:0000256" key="2">
    <source>
        <dbReference type="SAM" id="MobiDB-lite"/>
    </source>
</evidence>
<dbReference type="AlphaFoldDB" id="A0AAV8YGJ9"/>
<feature type="domain" description="C-type lectin" evidence="4">
    <location>
        <begin position="55"/>
        <end position="174"/>
    </location>
</feature>
<dbReference type="PANTHER" id="PTHR22803">
    <property type="entry name" value="MANNOSE, PHOSPHOLIPASE, LECTIN RECEPTOR RELATED"/>
    <property type="match status" value="1"/>
</dbReference>
<dbReference type="InterPro" id="IPR016187">
    <property type="entry name" value="CTDL_fold"/>
</dbReference>
<dbReference type="Pfam" id="PF00059">
    <property type="entry name" value="Lectin_C"/>
    <property type="match status" value="1"/>
</dbReference>
<sequence length="368" mass="42530">MSVKYVLPFLLTLCCCLGIPTGEITEYPTWRHGSEYPKVLSDPLGLDHLIVQWNAEGKIFMLNHNSTSSWFKAVRICEKYNMQLVTIENEEKSDMIRNLLEKYPSRADMFWMAGSRLQDGESWRWPNQEPIAYTNWCPGEPNNAKGDEMCIQVYPDNAWWNDEQCTIPNSFICENIAKEDKFQDIANANDILYEEENDSNSNSNKYYHLEPKYSSQELLDYLDYSDSSEDDSEKVEFDNNDRESLDSDPEVESDWSSVNTDMSDTMNNPSTTPVAADEIGVILGESEAIVTESGSITESNGWEDKNSDIDYGNWGLSKTTQDDISAGEDQISKESWSDKDNYNSNYRSEKRPEDVYQRYRDYVPKEYW</sequence>